<feature type="compositionally biased region" description="Gly residues" evidence="1">
    <location>
        <begin position="243"/>
        <end position="254"/>
    </location>
</feature>
<feature type="compositionally biased region" description="Basic and acidic residues" evidence="1">
    <location>
        <begin position="275"/>
        <end position="315"/>
    </location>
</feature>
<evidence type="ECO:0000313" key="3">
    <source>
        <dbReference type="Proteomes" id="UP000054845"/>
    </source>
</evidence>
<dbReference type="AlphaFoldDB" id="A0A0P1BMY6"/>
<evidence type="ECO:0000313" key="2">
    <source>
        <dbReference type="EMBL" id="CEH17680.1"/>
    </source>
</evidence>
<feature type="compositionally biased region" description="Polar residues" evidence="1">
    <location>
        <begin position="124"/>
        <end position="139"/>
    </location>
</feature>
<accession>A0A0P1BMY6</accession>
<protein>
    <submittedName>
        <fullName evidence="2">Uncharacterized protein</fullName>
    </submittedName>
</protein>
<dbReference type="OrthoDB" id="2554925at2759"/>
<feature type="region of interest" description="Disordered" evidence="1">
    <location>
        <begin position="116"/>
        <end position="342"/>
    </location>
</feature>
<organism evidence="2 3">
    <name type="scientific">Ceraceosorus bombacis</name>
    <dbReference type="NCBI Taxonomy" id="401625"/>
    <lineage>
        <taxon>Eukaryota</taxon>
        <taxon>Fungi</taxon>
        <taxon>Dikarya</taxon>
        <taxon>Basidiomycota</taxon>
        <taxon>Ustilaginomycotina</taxon>
        <taxon>Exobasidiomycetes</taxon>
        <taxon>Ceraceosorales</taxon>
        <taxon>Ceraceosoraceae</taxon>
        <taxon>Ceraceosorus</taxon>
    </lineage>
</organism>
<dbReference type="EMBL" id="CCYA01000265">
    <property type="protein sequence ID" value="CEH17680.1"/>
    <property type="molecule type" value="Genomic_DNA"/>
</dbReference>
<reference evidence="2 3" key="1">
    <citation type="submission" date="2014-09" db="EMBL/GenBank/DDBJ databases">
        <authorList>
            <person name="Magalhaes I.L.F."/>
            <person name="Oliveira U."/>
            <person name="Santos F.R."/>
            <person name="Vidigal T.H.D.A."/>
            <person name="Brescovit A.D."/>
            <person name="Santos A.J."/>
        </authorList>
    </citation>
    <scope>NUCLEOTIDE SEQUENCE [LARGE SCALE GENOMIC DNA]</scope>
</reference>
<sequence>MYAIPCPSDAITILLPYRQAHNFHPQNKRSNASICRSIAKNVFGDDSVEIGRRVQTKIINLQTWYRRQAEQESATGGGKCLEDLPEDGEDWNHRMSVVRQYPYYERLLKMMINRNPSEPKKKWSGTQDVPEPSTSSRTSAGRAHPPSTMPPPSTPRRPITTSAGATPRLSPPKEGSRRVPTMDSQVRNSGRDPMKDLGSQWSSHDQGAELGNESDEDEPPKVDADGEDISGQLDESQRRRTGNPGGRRGGGPAGGVTRSSLKRGLPAPGEGEDSLTERLAKIAKSRDESSNERLDKQIELEKIKAAQEAKSDESRASFFENWMTKRAEEDERARRHASEEAEKFRIAQAKQAADMQKTMVDSMRETLGMFIQAFAPNQNKDGGASGSGGA</sequence>
<proteinExistence type="predicted"/>
<name>A0A0P1BMY6_9BASI</name>
<dbReference type="Proteomes" id="UP000054845">
    <property type="component" value="Unassembled WGS sequence"/>
</dbReference>
<keyword evidence="3" id="KW-1185">Reference proteome</keyword>
<feature type="compositionally biased region" description="Basic and acidic residues" evidence="1">
    <location>
        <begin position="323"/>
        <end position="342"/>
    </location>
</feature>
<evidence type="ECO:0000256" key="1">
    <source>
        <dbReference type="SAM" id="MobiDB-lite"/>
    </source>
</evidence>